<evidence type="ECO:0000256" key="4">
    <source>
        <dbReference type="ARBA" id="ARBA00022723"/>
    </source>
</evidence>
<comment type="cofactor">
    <cofactor evidence="1">
        <name>Mg(2+)</name>
        <dbReference type="ChEBI" id="CHEBI:18420"/>
    </cofactor>
</comment>
<dbReference type="Proteomes" id="UP000830236">
    <property type="component" value="Chromosome"/>
</dbReference>
<dbReference type="PROSITE" id="PS00723">
    <property type="entry name" value="POLYPRENYL_SYNTHASE_1"/>
    <property type="match status" value="1"/>
</dbReference>
<evidence type="ECO:0000256" key="5">
    <source>
        <dbReference type="ARBA" id="ARBA00022842"/>
    </source>
</evidence>
<evidence type="ECO:0000256" key="6">
    <source>
        <dbReference type="RuleBase" id="RU004466"/>
    </source>
</evidence>
<dbReference type="GO" id="GO:0008299">
    <property type="term" value="P:isoprenoid biosynthetic process"/>
    <property type="evidence" value="ECO:0007669"/>
    <property type="project" value="InterPro"/>
</dbReference>
<keyword evidence="5" id="KW-0460">Magnesium</keyword>
<accession>A0A9E7AGX3</accession>
<dbReference type="Pfam" id="PF00348">
    <property type="entry name" value="polyprenyl_synt"/>
    <property type="match status" value="1"/>
</dbReference>
<dbReference type="InterPro" id="IPR008949">
    <property type="entry name" value="Isoprenoid_synthase_dom_sf"/>
</dbReference>
<evidence type="ECO:0000256" key="2">
    <source>
        <dbReference type="ARBA" id="ARBA00006706"/>
    </source>
</evidence>
<dbReference type="AlphaFoldDB" id="A0A9E7AGX3"/>
<dbReference type="InterPro" id="IPR000092">
    <property type="entry name" value="Polyprenyl_synt"/>
</dbReference>
<organism evidence="7 8">
    <name type="scientific">Actinomyces graevenitzii</name>
    <dbReference type="NCBI Taxonomy" id="55565"/>
    <lineage>
        <taxon>Bacteria</taxon>
        <taxon>Bacillati</taxon>
        <taxon>Actinomycetota</taxon>
        <taxon>Actinomycetes</taxon>
        <taxon>Actinomycetales</taxon>
        <taxon>Actinomycetaceae</taxon>
        <taxon>Actinomyces</taxon>
    </lineage>
</organism>
<name>A0A9E7AGX3_9ACTO</name>
<proteinExistence type="inferred from homology"/>
<dbReference type="GO" id="GO:0004659">
    <property type="term" value="F:prenyltransferase activity"/>
    <property type="evidence" value="ECO:0007669"/>
    <property type="project" value="InterPro"/>
</dbReference>
<dbReference type="SFLD" id="SFLDS00005">
    <property type="entry name" value="Isoprenoid_Synthase_Type_I"/>
    <property type="match status" value="1"/>
</dbReference>
<dbReference type="InterPro" id="IPR033749">
    <property type="entry name" value="Polyprenyl_synt_CS"/>
</dbReference>
<dbReference type="PANTHER" id="PTHR12001">
    <property type="entry name" value="GERANYLGERANYL PYROPHOSPHATE SYNTHASE"/>
    <property type="match status" value="1"/>
</dbReference>
<dbReference type="EMBL" id="CP097095">
    <property type="protein sequence ID" value="UQF80391.1"/>
    <property type="molecule type" value="Genomic_DNA"/>
</dbReference>
<gene>
    <name evidence="7" type="ORF">M3I41_03735</name>
</gene>
<evidence type="ECO:0000313" key="7">
    <source>
        <dbReference type="EMBL" id="UQF80391.1"/>
    </source>
</evidence>
<keyword evidence="3 6" id="KW-0808">Transferase</keyword>
<evidence type="ECO:0000313" key="8">
    <source>
        <dbReference type="Proteomes" id="UP000830236"/>
    </source>
</evidence>
<dbReference type="GO" id="GO:0046872">
    <property type="term" value="F:metal ion binding"/>
    <property type="evidence" value="ECO:0007669"/>
    <property type="project" value="UniProtKB-KW"/>
</dbReference>
<dbReference type="PANTHER" id="PTHR12001:SF85">
    <property type="entry name" value="SHORT CHAIN ISOPRENYL DIPHOSPHATE SYNTHASE"/>
    <property type="match status" value="1"/>
</dbReference>
<reference evidence="7" key="1">
    <citation type="submission" date="2022-05" db="EMBL/GenBank/DDBJ databases">
        <title>Using nanopore sequencing to obtain complete genomes from saliva samples.</title>
        <authorList>
            <person name="Baker J.L."/>
        </authorList>
    </citation>
    <scope>NUCLEOTIDE SEQUENCE</scope>
    <source>
        <strain evidence="7">JCVI-JB-Ag32</strain>
    </source>
</reference>
<dbReference type="CDD" id="cd00685">
    <property type="entry name" value="Trans_IPPS_HT"/>
    <property type="match status" value="1"/>
</dbReference>
<comment type="similarity">
    <text evidence="2 6">Belongs to the FPP/GGPP synthase family.</text>
</comment>
<protein>
    <submittedName>
        <fullName evidence="7">Polyprenyl synthetase family protein</fullName>
    </submittedName>
</protein>
<dbReference type="Gene3D" id="1.10.600.10">
    <property type="entry name" value="Farnesyl Diphosphate Synthase"/>
    <property type="match status" value="1"/>
</dbReference>
<sequence>MSDLPAHLANLRPHFDTQVSERLGRYADSWRNTPALNEVFTILSSALEGGKRMRAILGAIGYAYASEFGAYKLALMSPQAAALGAALEFYQASALVHDDVIDHALTRRGQVATHIAFSKLHGDNGWRGSDSDFGQAAAILAGDALLAWAGDLVTQASEVTGNYGAVNAFNHMCAEVALGQYLDVRSENLPLNGSDGEQMVTQSLAVIKHKSARYSVACPLIIGALLAGAAPASPTVKALETYGENVGAAFQLRDDELGVFGSSKVTGKPVGGDIREGKRTVLVGLAWQLADANGRALLSDVVGNTNASEMQIAAVADLMKDCGAYQKHEQLINDYLTRGLACLSHDALGASIIADLQVLAQVLTIRQA</sequence>
<evidence type="ECO:0000256" key="1">
    <source>
        <dbReference type="ARBA" id="ARBA00001946"/>
    </source>
</evidence>
<dbReference type="KEGG" id="agh:M3I41_03735"/>
<keyword evidence="4" id="KW-0479">Metal-binding</keyword>
<dbReference type="SUPFAM" id="SSF48576">
    <property type="entry name" value="Terpenoid synthases"/>
    <property type="match status" value="1"/>
</dbReference>
<evidence type="ECO:0000256" key="3">
    <source>
        <dbReference type="ARBA" id="ARBA00022679"/>
    </source>
</evidence>